<reference evidence="1 2" key="1">
    <citation type="submission" date="2016-10" db="EMBL/GenBank/DDBJ databases">
        <authorList>
            <person name="de Groot N.N."/>
        </authorList>
    </citation>
    <scope>NUCLEOTIDE SEQUENCE [LARGE SCALE GENOMIC DNA]</scope>
    <source>
        <strain evidence="1 2">DSM 2784</strain>
    </source>
</reference>
<evidence type="ECO:0000313" key="1">
    <source>
        <dbReference type="EMBL" id="SCZ78119.1"/>
    </source>
</evidence>
<dbReference type="AlphaFoldDB" id="A0A1G5RXR3"/>
<evidence type="ECO:0000313" key="2">
    <source>
        <dbReference type="Proteomes" id="UP000199208"/>
    </source>
</evidence>
<dbReference type="EMBL" id="FMWL01000004">
    <property type="protein sequence ID" value="SCZ78119.1"/>
    <property type="molecule type" value="Genomic_DNA"/>
</dbReference>
<evidence type="ECO:0008006" key="3">
    <source>
        <dbReference type="Google" id="ProtNLM"/>
    </source>
</evidence>
<dbReference type="RefSeq" id="WP_092589883.1">
    <property type="nucleotide sequence ID" value="NZ_FMWL01000004.1"/>
</dbReference>
<dbReference type="SUPFAM" id="SSF56507">
    <property type="entry name" value="Methionine synthase activation domain-like"/>
    <property type="match status" value="1"/>
</dbReference>
<proteinExistence type="predicted"/>
<name>A0A1G5RXR3_9FIRM</name>
<dbReference type="STRING" id="1120920.SAMN03080599_01078"/>
<dbReference type="GO" id="GO:0008705">
    <property type="term" value="F:methionine synthase activity"/>
    <property type="evidence" value="ECO:0007669"/>
    <property type="project" value="InterPro"/>
</dbReference>
<dbReference type="InterPro" id="IPR037010">
    <property type="entry name" value="VitB12-dep_Met_synth_activ_sf"/>
</dbReference>
<protein>
    <recommendedName>
        <fullName evidence="3">Vitamin B12 dependent methionine synthase, activation domain</fullName>
    </recommendedName>
</protein>
<dbReference type="Proteomes" id="UP000199208">
    <property type="component" value="Unassembled WGS sequence"/>
</dbReference>
<organism evidence="1 2">
    <name type="scientific">Acidaminobacter hydrogenoformans DSM 2784</name>
    <dbReference type="NCBI Taxonomy" id="1120920"/>
    <lineage>
        <taxon>Bacteria</taxon>
        <taxon>Bacillati</taxon>
        <taxon>Bacillota</taxon>
        <taxon>Clostridia</taxon>
        <taxon>Peptostreptococcales</taxon>
        <taxon>Acidaminobacteraceae</taxon>
        <taxon>Acidaminobacter</taxon>
    </lineage>
</organism>
<keyword evidence="2" id="KW-1185">Reference proteome</keyword>
<dbReference type="OrthoDB" id="2034596at2"/>
<accession>A0A1G5RXR3</accession>
<gene>
    <name evidence="1" type="ORF">SAMN03080599_01078</name>
</gene>
<dbReference type="Gene3D" id="3.40.109.40">
    <property type="match status" value="1"/>
</dbReference>
<sequence length="258" mass="28296">MIFQSALKADLAAALKHMGYPPGVNPPAKVTERLLSLFEESKTRLLPMVFHHTFPTQVTEDGQAIEIIGTEAAFRSPFAVEVLKGCCEVIVAVATIKTSEIPEVSMAKTLKTTEKTQRPASEQLILKAIANAGLETLVEAFWDFMAAQSKAGSLSNEFKGFNEETIGKKTGLTRLYLPGENAWPISDQATLFRLLRVKEPALSVSLNDSLMMDPENSLSFVIGKTLDGTFSEVHHDCGLCLLKCCQFRKERSASDTKI</sequence>